<gene>
    <name evidence="2" type="ORF">AVDCRST_MAG65-1574</name>
</gene>
<reference evidence="2" key="1">
    <citation type="submission" date="2020-02" db="EMBL/GenBank/DDBJ databases">
        <authorList>
            <person name="Meier V. D."/>
        </authorList>
    </citation>
    <scope>NUCLEOTIDE SEQUENCE</scope>
    <source>
        <strain evidence="2">AVDCRST_MAG65</strain>
    </source>
</reference>
<organism evidence="2">
    <name type="scientific">uncultured Solirubrobacteraceae bacterium</name>
    <dbReference type="NCBI Taxonomy" id="1162706"/>
    <lineage>
        <taxon>Bacteria</taxon>
        <taxon>Bacillati</taxon>
        <taxon>Actinomycetota</taxon>
        <taxon>Thermoleophilia</taxon>
        <taxon>Solirubrobacterales</taxon>
        <taxon>Solirubrobacteraceae</taxon>
        <taxon>environmental samples</taxon>
    </lineage>
</organism>
<dbReference type="AlphaFoldDB" id="A0A6J4S586"/>
<dbReference type="EMBL" id="CADCVL010000261">
    <property type="protein sequence ID" value="CAA9483115.1"/>
    <property type="molecule type" value="Genomic_DNA"/>
</dbReference>
<feature type="region of interest" description="Disordered" evidence="1">
    <location>
        <begin position="1"/>
        <end position="60"/>
    </location>
</feature>
<feature type="non-terminal residue" evidence="2">
    <location>
        <position position="1"/>
    </location>
</feature>
<accession>A0A6J4S586</accession>
<sequence>GRRRQGRAEGPPEGSRRRPDRRSVAEERGQGRPRDRRCQGRRWRRRRQAQKPRQPRRQAL</sequence>
<feature type="compositionally biased region" description="Basic and acidic residues" evidence="1">
    <location>
        <begin position="14"/>
        <end position="38"/>
    </location>
</feature>
<evidence type="ECO:0000313" key="2">
    <source>
        <dbReference type="EMBL" id="CAA9483115.1"/>
    </source>
</evidence>
<feature type="non-terminal residue" evidence="2">
    <location>
        <position position="60"/>
    </location>
</feature>
<evidence type="ECO:0000256" key="1">
    <source>
        <dbReference type="SAM" id="MobiDB-lite"/>
    </source>
</evidence>
<feature type="compositionally biased region" description="Basic residues" evidence="1">
    <location>
        <begin position="39"/>
        <end position="60"/>
    </location>
</feature>
<proteinExistence type="predicted"/>
<protein>
    <submittedName>
        <fullName evidence="2">Uncharacterized protein</fullName>
    </submittedName>
</protein>
<name>A0A6J4S586_9ACTN</name>